<proteinExistence type="predicted"/>
<dbReference type="GO" id="GO:0006522">
    <property type="term" value="P:alanine metabolic process"/>
    <property type="evidence" value="ECO:0007669"/>
    <property type="project" value="InterPro"/>
</dbReference>
<evidence type="ECO:0000256" key="5">
    <source>
        <dbReference type="ARBA" id="ARBA00023235"/>
    </source>
</evidence>
<dbReference type="Gene3D" id="3.20.20.10">
    <property type="entry name" value="Alanine racemase"/>
    <property type="match status" value="1"/>
</dbReference>
<dbReference type="Pfam" id="PF01168">
    <property type="entry name" value="Ala_racemase_N"/>
    <property type="match status" value="1"/>
</dbReference>
<dbReference type="GO" id="GO:0005829">
    <property type="term" value="C:cytosol"/>
    <property type="evidence" value="ECO:0007669"/>
    <property type="project" value="TreeGrafter"/>
</dbReference>
<evidence type="ECO:0000256" key="4">
    <source>
        <dbReference type="ARBA" id="ARBA00022898"/>
    </source>
</evidence>
<dbReference type="InterPro" id="IPR001608">
    <property type="entry name" value="Ala_racemase_N"/>
</dbReference>
<reference evidence="8 9" key="1">
    <citation type="submission" date="2020-08" db="EMBL/GenBank/DDBJ databases">
        <title>Genomic Encyclopedia of Type Strains, Phase IV (KMG-IV): sequencing the most valuable type-strain genomes for metagenomic binning, comparative biology and taxonomic classification.</title>
        <authorList>
            <person name="Goeker M."/>
        </authorList>
    </citation>
    <scope>NUCLEOTIDE SEQUENCE [LARGE SCALE GENOMIC DNA]</scope>
    <source>
        <strain evidence="8 9">DSM 100734</strain>
    </source>
</reference>
<dbReference type="PANTHER" id="PTHR30511:SF0">
    <property type="entry name" value="ALANINE RACEMASE, CATABOLIC-RELATED"/>
    <property type="match status" value="1"/>
</dbReference>
<dbReference type="SUPFAM" id="SSF51419">
    <property type="entry name" value="PLP-binding barrel"/>
    <property type="match status" value="1"/>
</dbReference>
<dbReference type="Proteomes" id="UP000547879">
    <property type="component" value="Unassembled WGS sequence"/>
</dbReference>
<feature type="modified residue" description="N6-(pyridoxal phosphate)lysine" evidence="6">
    <location>
        <position position="56"/>
    </location>
</feature>
<dbReference type="SMART" id="SM01005">
    <property type="entry name" value="Ala_racemase_C"/>
    <property type="match status" value="1"/>
</dbReference>
<dbReference type="GO" id="GO:0030170">
    <property type="term" value="F:pyridoxal phosphate binding"/>
    <property type="evidence" value="ECO:0007669"/>
    <property type="project" value="TreeGrafter"/>
</dbReference>
<dbReference type="InterPro" id="IPR011079">
    <property type="entry name" value="Ala_racemase_C"/>
</dbReference>
<dbReference type="PRINTS" id="PR00992">
    <property type="entry name" value="ALARACEMASE"/>
</dbReference>
<keyword evidence="5 8" id="KW-0413">Isomerase</keyword>
<organism evidence="8 9">
    <name type="scientific">Rhizobium wenxiniae</name>
    <dbReference type="NCBI Taxonomy" id="1737357"/>
    <lineage>
        <taxon>Bacteria</taxon>
        <taxon>Pseudomonadati</taxon>
        <taxon>Pseudomonadota</taxon>
        <taxon>Alphaproteobacteria</taxon>
        <taxon>Hyphomicrobiales</taxon>
        <taxon>Rhizobiaceae</taxon>
        <taxon>Rhizobium/Agrobacterium group</taxon>
        <taxon>Rhizobium</taxon>
    </lineage>
</organism>
<comment type="cofactor">
    <cofactor evidence="2 6">
        <name>pyridoxal 5'-phosphate</name>
        <dbReference type="ChEBI" id="CHEBI:597326"/>
    </cofactor>
</comment>
<evidence type="ECO:0000259" key="7">
    <source>
        <dbReference type="SMART" id="SM01005"/>
    </source>
</evidence>
<feature type="domain" description="Alanine racemase C-terminal" evidence="7">
    <location>
        <begin position="258"/>
        <end position="386"/>
    </location>
</feature>
<comment type="catalytic activity">
    <reaction evidence="1">
        <text>L-alanine = D-alanine</text>
        <dbReference type="Rhea" id="RHEA:20249"/>
        <dbReference type="ChEBI" id="CHEBI:57416"/>
        <dbReference type="ChEBI" id="CHEBI:57972"/>
        <dbReference type="EC" id="5.1.1.1"/>
    </reaction>
</comment>
<dbReference type="EC" id="5.1.1.1" evidence="3"/>
<dbReference type="AlphaFoldDB" id="A0A7W9YBT4"/>
<evidence type="ECO:0000256" key="3">
    <source>
        <dbReference type="ARBA" id="ARBA00013089"/>
    </source>
</evidence>
<dbReference type="PANTHER" id="PTHR30511">
    <property type="entry name" value="ALANINE RACEMASE"/>
    <property type="match status" value="1"/>
</dbReference>
<keyword evidence="4 6" id="KW-0663">Pyridoxal phosphate</keyword>
<dbReference type="InterPro" id="IPR009006">
    <property type="entry name" value="Ala_racemase/Decarboxylase_C"/>
</dbReference>
<dbReference type="SUPFAM" id="SSF50621">
    <property type="entry name" value="Alanine racemase C-terminal domain-like"/>
    <property type="match status" value="1"/>
</dbReference>
<evidence type="ECO:0000256" key="2">
    <source>
        <dbReference type="ARBA" id="ARBA00001933"/>
    </source>
</evidence>
<name>A0A7W9YBT4_9HYPH</name>
<dbReference type="GO" id="GO:0008784">
    <property type="term" value="F:alanine racemase activity"/>
    <property type="evidence" value="ECO:0007669"/>
    <property type="project" value="UniProtKB-EC"/>
</dbReference>
<dbReference type="InterPro" id="IPR029066">
    <property type="entry name" value="PLP-binding_barrel"/>
</dbReference>
<keyword evidence="9" id="KW-1185">Reference proteome</keyword>
<dbReference type="Pfam" id="PF00842">
    <property type="entry name" value="Ala_racemase_C"/>
    <property type="match status" value="1"/>
</dbReference>
<gene>
    <name evidence="8" type="ORF">HNQ72_005484</name>
</gene>
<protein>
    <recommendedName>
        <fullName evidence="3">alanine racemase</fullName>
        <ecNumber evidence="3">5.1.1.1</ecNumber>
    </recommendedName>
</protein>
<sequence>MTTIANSRPLLDQTGMCDDATLRGSCYEIDLEAIRHNYRQLRAQLGGHVKVYACLKRNGYGCGAGPVAAALASEGAYGFAVASLMDAIAIRREGVSHPLLLYPGPGIAAARTIEALGLTVSISSIDELRQWRSVIGSLSVFIKVDLGFFRAGATPLSVCDLLAAAEDDQRVRVEGIYAHMSELPPAGSQMAQAQYGRMRAVVMHAERLGLRPPLVMMSSTNGVLNHPEMDFDAVDPGALFFGVAEGSLGSRSMPLQPALKTVRTRLVSVKRVDRSLGTVPEIAGLRRGMLLGVIGMGWGDGLPRQLPPNVTALVRGRRARLLPPSHLEHIRIDLSDVPDARFGDEVVLLGKQAHQTITHEEIASQWGTDVVGLYGLLRDHIPKIYL</sequence>
<evidence type="ECO:0000256" key="6">
    <source>
        <dbReference type="PIRSR" id="PIRSR600821-50"/>
    </source>
</evidence>
<dbReference type="CDD" id="cd00430">
    <property type="entry name" value="PLPDE_III_AR"/>
    <property type="match status" value="1"/>
</dbReference>
<comment type="caution">
    <text evidence="8">The sequence shown here is derived from an EMBL/GenBank/DDBJ whole genome shotgun (WGS) entry which is preliminary data.</text>
</comment>
<dbReference type="Gene3D" id="2.40.37.10">
    <property type="entry name" value="Lyase, Ornithine Decarboxylase, Chain A, domain 1"/>
    <property type="match status" value="1"/>
</dbReference>
<dbReference type="InterPro" id="IPR000821">
    <property type="entry name" value="Ala_racemase"/>
</dbReference>
<dbReference type="RefSeq" id="WP_244654574.1">
    <property type="nucleotide sequence ID" value="NZ_BMHW01000011.1"/>
</dbReference>
<dbReference type="EMBL" id="JACHEG010000010">
    <property type="protein sequence ID" value="MBB6165636.1"/>
    <property type="molecule type" value="Genomic_DNA"/>
</dbReference>
<evidence type="ECO:0000313" key="8">
    <source>
        <dbReference type="EMBL" id="MBB6165636.1"/>
    </source>
</evidence>
<accession>A0A7W9YBT4</accession>
<evidence type="ECO:0000256" key="1">
    <source>
        <dbReference type="ARBA" id="ARBA00000316"/>
    </source>
</evidence>
<evidence type="ECO:0000313" key="9">
    <source>
        <dbReference type="Proteomes" id="UP000547879"/>
    </source>
</evidence>